<dbReference type="Proteomes" id="UP000828390">
    <property type="component" value="Unassembled WGS sequence"/>
</dbReference>
<comment type="caution">
    <text evidence="1">The sequence shown here is derived from an EMBL/GenBank/DDBJ whole genome shotgun (WGS) entry which is preliminary data.</text>
</comment>
<gene>
    <name evidence="1" type="ORF">DPMN_019114</name>
</gene>
<proteinExistence type="predicted"/>
<sequence length="79" mass="8638">MTAVSLCDPVRTLNDINETSNLTIALTARPSCYLSFLSFRGLILTSSGPENGVPQLQHNQYVSISKSYSHRKRGHCGIA</sequence>
<organism evidence="1 2">
    <name type="scientific">Dreissena polymorpha</name>
    <name type="common">Zebra mussel</name>
    <name type="synonym">Mytilus polymorpha</name>
    <dbReference type="NCBI Taxonomy" id="45954"/>
    <lineage>
        <taxon>Eukaryota</taxon>
        <taxon>Metazoa</taxon>
        <taxon>Spiralia</taxon>
        <taxon>Lophotrochozoa</taxon>
        <taxon>Mollusca</taxon>
        <taxon>Bivalvia</taxon>
        <taxon>Autobranchia</taxon>
        <taxon>Heteroconchia</taxon>
        <taxon>Euheterodonta</taxon>
        <taxon>Imparidentia</taxon>
        <taxon>Neoheterodontei</taxon>
        <taxon>Myida</taxon>
        <taxon>Dreissenoidea</taxon>
        <taxon>Dreissenidae</taxon>
        <taxon>Dreissena</taxon>
    </lineage>
</organism>
<accession>A0A9D4NJR9</accession>
<protein>
    <submittedName>
        <fullName evidence="1">Uncharacterized protein</fullName>
    </submittedName>
</protein>
<reference evidence="1" key="1">
    <citation type="journal article" date="2019" name="bioRxiv">
        <title>The Genome of the Zebra Mussel, Dreissena polymorpha: A Resource for Invasive Species Research.</title>
        <authorList>
            <person name="McCartney M.A."/>
            <person name="Auch B."/>
            <person name="Kono T."/>
            <person name="Mallez S."/>
            <person name="Zhang Y."/>
            <person name="Obille A."/>
            <person name="Becker A."/>
            <person name="Abrahante J.E."/>
            <person name="Garbe J."/>
            <person name="Badalamenti J.P."/>
            <person name="Herman A."/>
            <person name="Mangelson H."/>
            <person name="Liachko I."/>
            <person name="Sullivan S."/>
            <person name="Sone E.D."/>
            <person name="Koren S."/>
            <person name="Silverstein K.A.T."/>
            <person name="Beckman K.B."/>
            <person name="Gohl D.M."/>
        </authorList>
    </citation>
    <scope>NUCLEOTIDE SEQUENCE</scope>
    <source>
        <strain evidence="1">Duluth1</strain>
        <tissue evidence="1">Whole animal</tissue>
    </source>
</reference>
<reference evidence="1" key="2">
    <citation type="submission" date="2020-11" db="EMBL/GenBank/DDBJ databases">
        <authorList>
            <person name="McCartney M.A."/>
            <person name="Auch B."/>
            <person name="Kono T."/>
            <person name="Mallez S."/>
            <person name="Becker A."/>
            <person name="Gohl D.M."/>
            <person name="Silverstein K.A.T."/>
            <person name="Koren S."/>
            <person name="Bechman K.B."/>
            <person name="Herman A."/>
            <person name="Abrahante J.E."/>
            <person name="Garbe J."/>
        </authorList>
    </citation>
    <scope>NUCLEOTIDE SEQUENCE</scope>
    <source>
        <strain evidence="1">Duluth1</strain>
        <tissue evidence="1">Whole animal</tissue>
    </source>
</reference>
<evidence type="ECO:0000313" key="1">
    <source>
        <dbReference type="EMBL" id="KAH3894954.1"/>
    </source>
</evidence>
<evidence type="ECO:0000313" key="2">
    <source>
        <dbReference type="Proteomes" id="UP000828390"/>
    </source>
</evidence>
<dbReference type="EMBL" id="JAIWYP010000001">
    <property type="protein sequence ID" value="KAH3894954.1"/>
    <property type="molecule type" value="Genomic_DNA"/>
</dbReference>
<dbReference type="AlphaFoldDB" id="A0A9D4NJR9"/>
<keyword evidence="2" id="KW-1185">Reference proteome</keyword>
<name>A0A9D4NJR9_DREPO</name>